<evidence type="ECO:0000313" key="4">
    <source>
        <dbReference type="Proteomes" id="UP000277580"/>
    </source>
</evidence>
<sequence length="379" mass="44101">MPLNLLQHKSYHVYSTKNIERVRQDEAAARAAEEAREQRMQEADAEHRISVLRARAEGRASPPPPREEEEVMAVVIGGSTGDSSKRRDRGDYTVPEDSRQPDKPQRKIEPDLIGADGHINLFGAPPKVAEKNGEHEAERKAREGPVTNGLGRVGDKRRPWYSTLDGEDEGKKKTEWEEKREEKRKDWGDPLAIVRRGVKGVREVEEERREWRRGREMEAGMGAGVLEMLEREKRDKRDVNTVRERKRDRSRSASPDRGHHEKGRHRERHRHNSRSRSRDRSGHHRHHSRKHDSSRRHDNTTTTSHHRPSRSRQAEEKEDTMAKLRRERDEREAAERKKTENMLRKEKEYRTPGWTAADGGRYSSQFGVGEIDRSDPLNV</sequence>
<dbReference type="Proteomes" id="UP000277580">
    <property type="component" value="Unassembled WGS sequence"/>
</dbReference>
<evidence type="ECO:0000313" key="3">
    <source>
        <dbReference type="EMBL" id="RPB08519.1"/>
    </source>
</evidence>
<feature type="compositionally biased region" description="Basic and acidic residues" evidence="1">
    <location>
        <begin position="312"/>
        <end position="350"/>
    </location>
</feature>
<dbReference type="InterPro" id="IPR039875">
    <property type="entry name" value="LENG1-like"/>
</dbReference>
<feature type="compositionally biased region" description="Basic and acidic residues" evidence="1">
    <location>
        <begin position="200"/>
        <end position="218"/>
    </location>
</feature>
<dbReference type="PANTHER" id="PTHR22093">
    <property type="entry name" value="LEUKOCYTE RECEPTOR CLUSTER LRC MEMBER 1"/>
    <property type="match status" value="1"/>
</dbReference>
<feature type="compositionally biased region" description="Basic and acidic residues" evidence="1">
    <location>
        <begin position="128"/>
        <end position="143"/>
    </location>
</feature>
<dbReference type="STRING" id="1392247.A0A3N4KGN0"/>
<dbReference type="AlphaFoldDB" id="A0A3N4KGN0"/>
<reference evidence="3 4" key="1">
    <citation type="journal article" date="2018" name="Nat. Ecol. Evol.">
        <title>Pezizomycetes genomes reveal the molecular basis of ectomycorrhizal truffle lifestyle.</title>
        <authorList>
            <person name="Murat C."/>
            <person name="Payen T."/>
            <person name="Noel B."/>
            <person name="Kuo A."/>
            <person name="Morin E."/>
            <person name="Chen J."/>
            <person name="Kohler A."/>
            <person name="Krizsan K."/>
            <person name="Balestrini R."/>
            <person name="Da Silva C."/>
            <person name="Montanini B."/>
            <person name="Hainaut M."/>
            <person name="Levati E."/>
            <person name="Barry K.W."/>
            <person name="Belfiori B."/>
            <person name="Cichocki N."/>
            <person name="Clum A."/>
            <person name="Dockter R.B."/>
            <person name="Fauchery L."/>
            <person name="Guy J."/>
            <person name="Iotti M."/>
            <person name="Le Tacon F."/>
            <person name="Lindquist E.A."/>
            <person name="Lipzen A."/>
            <person name="Malagnac F."/>
            <person name="Mello A."/>
            <person name="Molinier V."/>
            <person name="Miyauchi S."/>
            <person name="Poulain J."/>
            <person name="Riccioni C."/>
            <person name="Rubini A."/>
            <person name="Sitrit Y."/>
            <person name="Splivallo R."/>
            <person name="Traeger S."/>
            <person name="Wang M."/>
            <person name="Zifcakova L."/>
            <person name="Wipf D."/>
            <person name="Zambonelli A."/>
            <person name="Paolocci F."/>
            <person name="Nowrousian M."/>
            <person name="Ottonello S."/>
            <person name="Baldrian P."/>
            <person name="Spatafora J.W."/>
            <person name="Henrissat B."/>
            <person name="Nagy L.G."/>
            <person name="Aury J.M."/>
            <person name="Wincker P."/>
            <person name="Grigoriev I.V."/>
            <person name="Bonfante P."/>
            <person name="Martin F.M."/>
        </authorList>
    </citation>
    <scope>NUCLEOTIDE SEQUENCE [LARGE SCALE GENOMIC DNA]</scope>
    <source>
        <strain evidence="3 4">CCBAS932</strain>
    </source>
</reference>
<evidence type="ECO:0000259" key="2">
    <source>
        <dbReference type="SMART" id="SM01083"/>
    </source>
</evidence>
<keyword evidence="4" id="KW-1185">Reference proteome</keyword>
<feature type="compositionally biased region" description="Basic and acidic residues" evidence="1">
    <location>
        <begin position="30"/>
        <end position="58"/>
    </location>
</feature>
<feature type="compositionally biased region" description="Basic and acidic residues" evidence="1">
    <location>
        <begin position="370"/>
        <end position="379"/>
    </location>
</feature>
<name>A0A3N4KGN0_9PEZI</name>
<evidence type="ECO:0000256" key="1">
    <source>
        <dbReference type="SAM" id="MobiDB-lite"/>
    </source>
</evidence>
<feature type="compositionally biased region" description="Basic and acidic residues" evidence="1">
    <location>
        <begin position="83"/>
        <end position="110"/>
    </location>
</feature>
<dbReference type="OrthoDB" id="2159131at2759"/>
<proteinExistence type="predicted"/>
<organism evidence="3 4">
    <name type="scientific">Morchella conica CCBAS932</name>
    <dbReference type="NCBI Taxonomy" id="1392247"/>
    <lineage>
        <taxon>Eukaryota</taxon>
        <taxon>Fungi</taxon>
        <taxon>Dikarya</taxon>
        <taxon>Ascomycota</taxon>
        <taxon>Pezizomycotina</taxon>
        <taxon>Pezizomycetes</taxon>
        <taxon>Pezizales</taxon>
        <taxon>Morchellaceae</taxon>
        <taxon>Morchella</taxon>
    </lineage>
</organism>
<feature type="domain" description="CBF1-interacting co-repressor CIR N-terminal" evidence="2">
    <location>
        <begin position="10"/>
        <end position="46"/>
    </location>
</feature>
<accession>A0A3N4KGN0</accession>
<dbReference type="SMART" id="SM01083">
    <property type="entry name" value="Cir_N"/>
    <property type="match status" value="1"/>
</dbReference>
<protein>
    <recommendedName>
        <fullName evidence="2">CBF1-interacting co-repressor CIR N-terminal domain-containing protein</fullName>
    </recommendedName>
</protein>
<feature type="region of interest" description="Disordered" evidence="1">
    <location>
        <begin position="30"/>
        <end position="379"/>
    </location>
</feature>
<gene>
    <name evidence="3" type="ORF">P167DRAFT_567877</name>
</gene>
<dbReference type="InterPro" id="IPR019339">
    <property type="entry name" value="CIR_N_dom"/>
</dbReference>
<dbReference type="Pfam" id="PF10197">
    <property type="entry name" value="Cir_N"/>
    <property type="match status" value="1"/>
</dbReference>
<feature type="compositionally biased region" description="Basic and acidic residues" evidence="1">
    <location>
        <begin position="228"/>
        <end position="259"/>
    </location>
</feature>
<dbReference type="EMBL" id="ML119162">
    <property type="protein sequence ID" value="RPB08519.1"/>
    <property type="molecule type" value="Genomic_DNA"/>
</dbReference>
<dbReference type="PANTHER" id="PTHR22093:SF0">
    <property type="entry name" value="LEUKOCYTE RECEPTOR CLUSTER MEMBER 1"/>
    <property type="match status" value="1"/>
</dbReference>
<feature type="compositionally biased region" description="Basic and acidic residues" evidence="1">
    <location>
        <begin position="169"/>
        <end position="188"/>
    </location>
</feature>
<feature type="compositionally biased region" description="Basic residues" evidence="1">
    <location>
        <begin position="260"/>
        <end position="294"/>
    </location>
</feature>
<dbReference type="InParanoid" id="A0A3N4KGN0"/>